<dbReference type="Pfam" id="PF11741">
    <property type="entry name" value="AMIN"/>
    <property type="match status" value="1"/>
</dbReference>
<feature type="compositionally biased region" description="Polar residues" evidence="1">
    <location>
        <begin position="131"/>
        <end position="140"/>
    </location>
</feature>
<evidence type="ECO:0000256" key="1">
    <source>
        <dbReference type="SAM" id="MobiDB-lite"/>
    </source>
</evidence>
<organism evidence="3 4">
    <name type="scientific">Desulfovibrio fairfieldensis</name>
    <dbReference type="NCBI Taxonomy" id="44742"/>
    <lineage>
        <taxon>Bacteria</taxon>
        <taxon>Pseudomonadati</taxon>
        <taxon>Thermodesulfobacteriota</taxon>
        <taxon>Desulfovibrionia</taxon>
        <taxon>Desulfovibrionales</taxon>
        <taxon>Desulfovibrionaceae</taxon>
        <taxon>Desulfovibrio</taxon>
    </lineage>
</organism>
<keyword evidence="4" id="KW-1185">Reference proteome</keyword>
<keyword evidence="3" id="KW-0560">Oxidoreductase</keyword>
<proteinExistence type="predicted"/>
<feature type="compositionally biased region" description="Low complexity" evidence="1">
    <location>
        <begin position="36"/>
        <end position="46"/>
    </location>
</feature>
<feature type="compositionally biased region" description="Basic and acidic residues" evidence="1">
    <location>
        <begin position="73"/>
        <end position="88"/>
    </location>
</feature>
<dbReference type="GO" id="GO:0051213">
    <property type="term" value="F:dioxygenase activity"/>
    <property type="evidence" value="ECO:0007669"/>
    <property type="project" value="UniProtKB-KW"/>
</dbReference>
<feature type="region of interest" description="Disordered" evidence="1">
    <location>
        <begin position="30"/>
        <end position="177"/>
    </location>
</feature>
<accession>A0A0X8JIA4</accession>
<dbReference type="Gene3D" id="2.60.40.3500">
    <property type="match status" value="1"/>
</dbReference>
<feature type="domain" description="AMIN" evidence="2">
    <location>
        <begin position="190"/>
        <end position="276"/>
    </location>
</feature>
<dbReference type="STRING" id="44742.AXF13_03045"/>
<gene>
    <name evidence="3" type="ORF">AXF13_03045</name>
</gene>
<sequence length="280" mass="29974">MNKVILSLLLAVCILGMALIMLNERLGRKSEPVPAPTAEAGEPAAPDSGAGLPPLSTDAARNGFTAPAAPQEAAREEPKLPPLPRDDAAEAAPVVEDVSERAQMPQAAPVAPGPQAATRENMSTPPAMERTAQSAKTESSAPARAETQKEERPAQTDKPKAEKAKTEKPRAEKAAAPRERNISRFVVFARDKGATVRLEGNAPLRYKSMNLTNPDRVVVDLDGQWQIKAPGVPKNPLVSNVRIGKMADKTRVVIDLKAKPQNTRFVLAKDGNTLDVRVDQ</sequence>
<protein>
    <submittedName>
        <fullName evidence="3">Aromatic ring-opening dioxygenase LigA</fullName>
    </submittedName>
</protein>
<reference evidence="4" key="1">
    <citation type="submission" date="2016-02" db="EMBL/GenBank/DDBJ databases">
        <authorList>
            <person name="Holder M.E."/>
            <person name="Ajami N.J."/>
            <person name="Petrosino J.F."/>
        </authorList>
    </citation>
    <scope>NUCLEOTIDE SEQUENCE [LARGE SCALE GENOMIC DNA]</scope>
    <source>
        <strain evidence="4">CCUG 45958</strain>
    </source>
</reference>
<feature type="compositionally biased region" description="Low complexity" evidence="1">
    <location>
        <begin position="90"/>
        <end position="117"/>
    </location>
</feature>
<keyword evidence="3" id="KW-0223">Dioxygenase</keyword>
<dbReference type="RefSeq" id="WP_062251594.1">
    <property type="nucleotide sequence ID" value="NZ_CP014229.1"/>
</dbReference>
<dbReference type="KEGG" id="dfi:AXF13_03045"/>
<dbReference type="EMBL" id="CP014229">
    <property type="protein sequence ID" value="AMD89171.1"/>
    <property type="molecule type" value="Genomic_DNA"/>
</dbReference>
<dbReference type="AlphaFoldDB" id="A0A0X8JIA4"/>
<evidence type="ECO:0000259" key="2">
    <source>
        <dbReference type="Pfam" id="PF11741"/>
    </source>
</evidence>
<evidence type="ECO:0000313" key="4">
    <source>
        <dbReference type="Proteomes" id="UP000069241"/>
    </source>
</evidence>
<dbReference type="InterPro" id="IPR021731">
    <property type="entry name" value="AMIN_dom"/>
</dbReference>
<name>A0A0X8JIA4_9BACT</name>
<feature type="compositionally biased region" description="Basic and acidic residues" evidence="1">
    <location>
        <begin position="146"/>
        <end position="177"/>
    </location>
</feature>
<dbReference type="Proteomes" id="UP000069241">
    <property type="component" value="Chromosome"/>
</dbReference>
<evidence type="ECO:0000313" key="3">
    <source>
        <dbReference type="EMBL" id="AMD89171.1"/>
    </source>
</evidence>